<dbReference type="AlphaFoldDB" id="A0A3Q7G3Z8"/>
<evidence type="ECO:0000256" key="1">
    <source>
        <dbReference type="SAM" id="Phobius"/>
    </source>
</evidence>
<feature type="transmembrane region" description="Helical" evidence="1">
    <location>
        <begin position="24"/>
        <end position="44"/>
    </location>
</feature>
<name>A0A3Q7G3Z8_SOLLC</name>
<feature type="transmembrane region" description="Helical" evidence="1">
    <location>
        <begin position="76"/>
        <end position="96"/>
    </location>
</feature>
<reference evidence="2" key="2">
    <citation type="submission" date="2019-01" db="UniProtKB">
        <authorList>
            <consortium name="EnsemblPlants"/>
        </authorList>
    </citation>
    <scope>IDENTIFICATION</scope>
    <source>
        <strain evidence="2">cv. Heinz 1706</strain>
    </source>
</reference>
<keyword evidence="1" id="KW-0472">Membrane</keyword>
<keyword evidence="1" id="KW-1133">Transmembrane helix</keyword>
<keyword evidence="1" id="KW-0812">Transmembrane</keyword>
<dbReference type="Proteomes" id="UP000004994">
    <property type="component" value="Chromosome 4"/>
</dbReference>
<evidence type="ECO:0000313" key="2">
    <source>
        <dbReference type="EnsemblPlants" id="Solyc04g051103.1.1"/>
    </source>
</evidence>
<sequence>MIEAFWGVDSPNPVLEWDDFRQKVFILLDFTLFIRVCFGIVLRFRSWSSPYSASSRNAAQKKVILAGMIRKEVSPIYILLFSVTGIRLSLLKMFVLELSMDALGLFKAI</sequence>
<dbReference type="InParanoid" id="A0A3Q7G3Z8"/>
<dbReference type="EnsemblPlants" id="Solyc04g051103.1.1">
    <property type="protein sequence ID" value="Solyc04g051103.1.1"/>
    <property type="gene ID" value="Solyc04g051103.1"/>
</dbReference>
<evidence type="ECO:0000313" key="3">
    <source>
        <dbReference type="Proteomes" id="UP000004994"/>
    </source>
</evidence>
<protein>
    <submittedName>
        <fullName evidence="2">Uncharacterized protein</fullName>
    </submittedName>
</protein>
<reference evidence="2" key="1">
    <citation type="journal article" date="2012" name="Nature">
        <title>The tomato genome sequence provides insights into fleshy fruit evolution.</title>
        <authorList>
            <consortium name="Tomato Genome Consortium"/>
        </authorList>
    </citation>
    <scope>NUCLEOTIDE SEQUENCE [LARGE SCALE GENOMIC DNA]</scope>
    <source>
        <strain evidence="2">cv. Heinz 1706</strain>
    </source>
</reference>
<dbReference type="Gramene" id="Solyc04g051103.1.1">
    <property type="protein sequence ID" value="Solyc04g051103.1.1"/>
    <property type="gene ID" value="Solyc04g051103.1"/>
</dbReference>
<organism evidence="2">
    <name type="scientific">Solanum lycopersicum</name>
    <name type="common">Tomato</name>
    <name type="synonym">Lycopersicon esculentum</name>
    <dbReference type="NCBI Taxonomy" id="4081"/>
    <lineage>
        <taxon>Eukaryota</taxon>
        <taxon>Viridiplantae</taxon>
        <taxon>Streptophyta</taxon>
        <taxon>Embryophyta</taxon>
        <taxon>Tracheophyta</taxon>
        <taxon>Spermatophyta</taxon>
        <taxon>Magnoliopsida</taxon>
        <taxon>eudicotyledons</taxon>
        <taxon>Gunneridae</taxon>
        <taxon>Pentapetalae</taxon>
        <taxon>asterids</taxon>
        <taxon>lamiids</taxon>
        <taxon>Solanales</taxon>
        <taxon>Solanaceae</taxon>
        <taxon>Solanoideae</taxon>
        <taxon>Solaneae</taxon>
        <taxon>Solanum</taxon>
        <taxon>Solanum subgen. Lycopersicon</taxon>
    </lineage>
</organism>
<accession>A0A3Q7G3Z8</accession>
<proteinExistence type="predicted"/>
<keyword evidence="3" id="KW-1185">Reference proteome</keyword>